<evidence type="ECO:0000313" key="4">
    <source>
        <dbReference type="WBParaSite" id="TCNE_0001879001-mRNA-1"/>
    </source>
</evidence>
<name>A0A183VDG6_TOXCA</name>
<dbReference type="AlphaFoldDB" id="A0A183VDG6"/>
<reference evidence="2 3" key="2">
    <citation type="submission" date="2018-11" db="EMBL/GenBank/DDBJ databases">
        <authorList>
            <consortium name="Pathogen Informatics"/>
        </authorList>
    </citation>
    <scope>NUCLEOTIDE SEQUENCE [LARGE SCALE GENOMIC DNA]</scope>
</reference>
<protein>
    <submittedName>
        <fullName evidence="4">Protein FAR1-RELATED SEQUENCE</fullName>
    </submittedName>
</protein>
<dbReference type="EMBL" id="UYWY01025961">
    <property type="protein sequence ID" value="VDM50107.1"/>
    <property type="molecule type" value="Genomic_DNA"/>
</dbReference>
<evidence type="ECO:0000256" key="1">
    <source>
        <dbReference type="SAM" id="MobiDB-lite"/>
    </source>
</evidence>
<dbReference type="Proteomes" id="UP000050794">
    <property type="component" value="Unassembled WGS sequence"/>
</dbReference>
<feature type="region of interest" description="Disordered" evidence="1">
    <location>
        <begin position="1"/>
        <end position="98"/>
    </location>
</feature>
<proteinExistence type="predicted"/>
<sequence length="176" mass="20056">MKLKKNKGNHEATIDQKVSNDANLGLKTNDTSSSSNCDDDANQTAIESSPISDLKDNKLVFDEANVHETKQNDMKEKAQKKANEKKKTCSTPRSSQRKLPIEETYKREAEENEYFDPHFYKNVIATRQHDQTKRSCETLAERKQRDCEVVEMKVLAKVVDDHNDHIGVFSSLLAIT</sequence>
<feature type="compositionally biased region" description="Basic and acidic residues" evidence="1">
    <location>
        <begin position="53"/>
        <end position="87"/>
    </location>
</feature>
<gene>
    <name evidence="2" type="ORF">TCNE_LOCUS18786</name>
</gene>
<accession>A0A183VDG6</accession>
<evidence type="ECO:0000313" key="2">
    <source>
        <dbReference type="EMBL" id="VDM50107.1"/>
    </source>
</evidence>
<organism evidence="3 4">
    <name type="scientific">Toxocara canis</name>
    <name type="common">Canine roundworm</name>
    <dbReference type="NCBI Taxonomy" id="6265"/>
    <lineage>
        <taxon>Eukaryota</taxon>
        <taxon>Metazoa</taxon>
        <taxon>Ecdysozoa</taxon>
        <taxon>Nematoda</taxon>
        <taxon>Chromadorea</taxon>
        <taxon>Rhabditida</taxon>
        <taxon>Spirurina</taxon>
        <taxon>Ascaridomorpha</taxon>
        <taxon>Ascaridoidea</taxon>
        <taxon>Toxocaridae</taxon>
        <taxon>Toxocara</taxon>
    </lineage>
</organism>
<reference evidence="4" key="1">
    <citation type="submission" date="2016-06" db="UniProtKB">
        <authorList>
            <consortium name="WormBaseParasite"/>
        </authorList>
    </citation>
    <scope>IDENTIFICATION</scope>
</reference>
<evidence type="ECO:0000313" key="3">
    <source>
        <dbReference type="Proteomes" id="UP000050794"/>
    </source>
</evidence>
<feature type="compositionally biased region" description="Polar residues" evidence="1">
    <location>
        <begin position="42"/>
        <end position="51"/>
    </location>
</feature>
<dbReference type="WBParaSite" id="TCNE_0001879001-mRNA-1">
    <property type="protein sequence ID" value="TCNE_0001879001-mRNA-1"/>
    <property type="gene ID" value="TCNE_0001879001"/>
</dbReference>
<keyword evidence="3" id="KW-1185">Reference proteome</keyword>